<dbReference type="SMART" id="SM00849">
    <property type="entry name" value="Lactamase_B"/>
    <property type="match status" value="1"/>
</dbReference>
<dbReference type="GO" id="GO:0046872">
    <property type="term" value="F:metal ion binding"/>
    <property type="evidence" value="ECO:0007669"/>
    <property type="project" value="UniProtKB-KW"/>
</dbReference>
<evidence type="ECO:0000256" key="2">
    <source>
        <dbReference type="ARBA" id="ARBA00022723"/>
    </source>
</evidence>
<protein>
    <submittedName>
        <fullName evidence="6">N-acyl homoserine lactonase family protein</fullName>
    </submittedName>
</protein>
<feature type="domain" description="Metallo-beta-lactamase" evidence="5">
    <location>
        <begin position="39"/>
        <end position="244"/>
    </location>
</feature>
<dbReference type="SUPFAM" id="SSF56281">
    <property type="entry name" value="Metallo-hydrolase/oxidoreductase"/>
    <property type="match status" value="1"/>
</dbReference>
<evidence type="ECO:0000313" key="6">
    <source>
        <dbReference type="EMBL" id="QHT71996.1"/>
    </source>
</evidence>
<keyword evidence="4" id="KW-0862">Zinc</keyword>
<keyword evidence="3" id="KW-0378">Hydrolase</keyword>
<dbReference type="Gene3D" id="3.60.15.10">
    <property type="entry name" value="Ribonuclease Z/Hydroxyacylglutathione hydrolase-like"/>
    <property type="match status" value="1"/>
</dbReference>
<evidence type="ECO:0000256" key="3">
    <source>
        <dbReference type="ARBA" id="ARBA00022801"/>
    </source>
</evidence>
<keyword evidence="2" id="KW-0479">Metal-binding</keyword>
<organism evidence="6 7">
    <name type="scientific">Rhodocytophaga rosea</name>
    <dbReference type="NCBI Taxonomy" id="2704465"/>
    <lineage>
        <taxon>Bacteria</taxon>
        <taxon>Pseudomonadati</taxon>
        <taxon>Bacteroidota</taxon>
        <taxon>Cytophagia</taxon>
        <taxon>Cytophagales</taxon>
        <taxon>Rhodocytophagaceae</taxon>
        <taxon>Rhodocytophaga</taxon>
    </lineage>
</organism>
<dbReference type="PANTHER" id="PTHR42978:SF3">
    <property type="entry name" value="BLR3078 PROTEIN"/>
    <property type="match status" value="1"/>
</dbReference>
<dbReference type="InterPro" id="IPR051013">
    <property type="entry name" value="MBL_superfamily_lactonases"/>
</dbReference>
<evidence type="ECO:0000256" key="4">
    <source>
        <dbReference type="ARBA" id="ARBA00022833"/>
    </source>
</evidence>
<dbReference type="PANTHER" id="PTHR42978">
    <property type="entry name" value="QUORUM-QUENCHING LACTONASE YTNP-RELATED-RELATED"/>
    <property type="match status" value="1"/>
</dbReference>
<evidence type="ECO:0000256" key="1">
    <source>
        <dbReference type="ARBA" id="ARBA00007749"/>
    </source>
</evidence>
<dbReference type="GO" id="GO:0016787">
    <property type="term" value="F:hydrolase activity"/>
    <property type="evidence" value="ECO:0007669"/>
    <property type="project" value="UniProtKB-KW"/>
</dbReference>
<gene>
    <name evidence="6" type="ORF">GXP67_12455</name>
</gene>
<reference evidence="6 7" key="1">
    <citation type="submission" date="2020-01" db="EMBL/GenBank/DDBJ databases">
        <authorList>
            <person name="Kim M.K."/>
        </authorList>
    </citation>
    <scope>NUCLEOTIDE SEQUENCE [LARGE SCALE GENOMIC DNA]</scope>
    <source>
        <strain evidence="6 7">172606-1</strain>
    </source>
</reference>
<dbReference type="EMBL" id="CP048222">
    <property type="protein sequence ID" value="QHT71996.1"/>
    <property type="molecule type" value="Genomic_DNA"/>
</dbReference>
<comment type="similarity">
    <text evidence="1">Belongs to the metallo-beta-lactamase superfamily.</text>
</comment>
<sequence>MGNVGAIERLYLLNGGFAIAPDKSVYTPGKWKGEQITLCCHAYLIRRQDEWILWDTGIEDDIIQEPGGKVIAHNIRAVVVRTIRSQLADIGIAPEAISKVILSHAHFDHIGNTKLFPKATWYTQYQEYKAMFGPDYARYGYLPSLYENLKRAKMKLMNGDYDVYGDGSIKVISTPGHTPGHCSLLIRLPKIGPVMLAGDVAHFTYNLENHCVPSMNSDYTQSLNSMKRVEVIVQTEKAQLWLNHDMVQMATIPQASSFIE</sequence>
<dbReference type="InterPro" id="IPR001279">
    <property type="entry name" value="Metallo-B-lactamas"/>
</dbReference>
<dbReference type="Proteomes" id="UP000480178">
    <property type="component" value="Chromosome"/>
</dbReference>
<dbReference type="AlphaFoldDB" id="A0A6C0GVF8"/>
<proteinExistence type="inferred from homology"/>
<dbReference type="Pfam" id="PF00753">
    <property type="entry name" value="Lactamase_B"/>
    <property type="match status" value="1"/>
</dbReference>
<dbReference type="InterPro" id="IPR036866">
    <property type="entry name" value="RibonucZ/Hydroxyglut_hydro"/>
</dbReference>
<evidence type="ECO:0000313" key="7">
    <source>
        <dbReference type="Proteomes" id="UP000480178"/>
    </source>
</evidence>
<dbReference type="KEGG" id="rhoz:GXP67_12455"/>
<accession>A0A6C0GVF8</accession>
<dbReference type="CDD" id="cd07729">
    <property type="entry name" value="AHL_lactonase_MBL-fold"/>
    <property type="match status" value="1"/>
</dbReference>
<keyword evidence="7" id="KW-1185">Reference proteome</keyword>
<evidence type="ECO:0000259" key="5">
    <source>
        <dbReference type="SMART" id="SM00849"/>
    </source>
</evidence>
<name>A0A6C0GVF8_9BACT</name>